<keyword evidence="1" id="KW-1133">Transmembrane helix</keyword>
<keyword evidence="1" id="KW-0472">Membrane</keyword>
<keyword evidence="3" id="KW-1185">Reference proteome</keyword>
<organism evidence="2 3">
    <name type="scientific">Kalanchoe fedtschenkoi</name>
    <name type="common">Lavender scallops</name>
    <name type="synonym">South American air plant</name>
    <dbReference type="NCBI Taxonomy" id="63787"/>
    <lineage>
        <taxon>Eukaryota</taxon>
        <taxon>Viridiplantae</taxon>
        <taxon>Streptophyta</taxon>
        <taxon>Embryophyta</taxon>
        <taxon>Tracheophyta</taxon>
        <taxon>Spermatophyta</taxon>
        <taxon>Magnoliopsida</taxon>
        <taxon>eudicotyledons</taxon>
        <taxon>Gunneridae</taxon>
        <taxon>Pentapetalae</taxon>
        <taxon>Saxifragales</taxon>
        <taxon>Crassulaceae</taxon>
        <taxon>Kalanchoe</taxon>
    </lineage>
</organism>
<dbReference type="AlphaFoldDB" id="A0A7N0VHN9"/>
<accession>A0A7N0VHN9</accession>
<name>A0A7N0VHN9_KALFE</name>
<proteinExistence type="predicted"/>
<dbReference type="Proteomes" id="UP000594263">
    <property type="component" value="Unplaced"/>
</dbReference>
<sequence length="77" mass="9133">MNSCKLLSNFCHWNLLLNEVSGSSICLKTFWPSECAFNDDICCNILATLDVRLFSRFIFFLSCICIYELYYCLWLYF</sequence>
<evidence type="ECO:0000313" key="3">
    <source>
        <dbReference type="Proteomes" id="UP000594263"/>
    </source>
</evidence>
<protein>
    <submittedName>
        <fullName evidence="2">Uncharacterized protein</fullName>
    </submittedName>
</protein>
<evidence type="ECO:0000313" key="2">
    <source>
        <dbReference type="EnsemblPlants" id="Kaladp0867s0012.1.v1.1.CDS.1"/>
    </source>
</evidence>
<dbReference type="Gramene" id="Kaladp0867s0012.1.v1.1">
    <property type="protein sequence ID" value="Kaladp0867s0012.1.v1.1.CDS.1"/>
    <property type="gene ID" value="Kaladp0867s0012.v1.1"/>
</dbReference>
<keyword evidence="1" id="KW-0812">Transmembrane</keyword>
<dbReference type="EnsemblPlants" id="Kaladp0867s0012.1.v1.1">
    <property type="protein sequence ID" value="Kaladp0867s0012.1.v1.1.CDS.1"/>
    <property type="gene ID" value="Kaladp0867s0012.v1.1"/>
</dbReference>
<reference evidence="2" key="1">
    <citation type="submission" date="2021-01" db="UniProtKB">
        <authorList>
            <consortium name="EnsemblPlants"/>
        </authorList>
    </citation>
    <scope>IDENTIFICATION</scope>
</reference>
<feature type="transmembrane region" description="Helical" evidence="1">
    <location>
        <begin position="57"/>
        <end position="76"/>
    </location>
</feature>
<evidence type="ECO:0000256" key="1">
    <source>
        <dbReference type="SAM" id="Phobius"/>
    </source>
</evidence>